<protein>
    <recommendedName>
        <fullName evidence="3">Head decoration protein</fullName>
    </recommendedName>
</protein>
<sequence length="110" mass="11142">MTVTAKPLIEGKLAENAQTTQYTATGVRTIIDKFTGNNSSGAPATLTINLVPSASAAGTSNQVVSKTLAAGETYTFPEVVGHVLAAGDFISTLAGTASAISIRSSGREIN</sequence>
<comment type="caution">
    <text evidence="1">The sequence shown here is derived from an EMBL/GenBank/DDBJ whole genome shotgun (WGS) entry which is preliminary data.</text>
</comment>
<accession>A0ABN9JC20</accession>
<name>A0ABN9JC20_9RALS</name>
<evidence type="ECO:0000313" key="2">
    <source>
        <dbReference type="Proteomes" id="UP001189773"/>
    </source>
</evidence>
<evidence type="ECO:0008006" key="3">
    <source>
        <dbReference type="Google" id="ProtNLM"/>
    </source>
</evidence>
<organism evidence="1 2">
    <name type="scientific">Ralstonia thomasii</name>
    <dbReference type="NCBI Taxonomy" id="3058596"/>
    <lineage>
        <taxon>Bacteria</taxon>
        <taxon>Pseudomonadati</taxon>
        <taxon>Pseudomonadota</taxon>
        <taxon>Betaproteobacteria</taxon>
        <taxon>Burkholderiales</taxon>
        <taxon>Burkholderiaceae</taxon>
        <taxon>Ralstonia</taxon>
    </lineage>
</organism>
<dbReference type="RefSeq" id="WP_012436105.1">
    <property type="nucleotide sequence ID" value="NZ_CATWDO010000003.1"/>
</dbReference>
<reference evidence="1 2" key="1">
    <citation type="submission" date="2023-07" db="EMBL/GenBank/DDBJ databases">
        <authorList>
            <person name="Peeters C."/>
        </authorList>
    </citation>
    <scope>NUCLEOTIDE SEQUENCE [LARGE SCALE GENOMIC DNA]</scope>
    <source>
        <strain evidence="1 2">LMG 18095</strain>
    </source>
</reference>
<proteinExistence type="predicted"/>
<keyword evidence="2" id="KW-1185">Reference proteome</keyword>
<dbReference type="EMBL" id="CATZAR010000021">
    <property type="protein sequence ID" value="CAJ0806243.1"/>
    <property type="molecule type" value="Genomic_DNA"/>
</dbReference>
<gene>
    <name evidence="1" type="ORF">LMG18095_04408</name>
</gene>
<evidence type="ECO:0000313" key="1">
    <source>
        <dbReference type="EMBL" id="CAJ0806243.1"/>
    </source>
</evidence>
<dbReference type="Proteomes" id="UP001189773">
    <property type="component" value="Unassembled WGS sequence"/>
</dbReference>